<proteinExistence type="predicted"/>
<dbReference type="EMBL" id="CAMPGE010029629">
    <property type="protein sequence ID" value="CAI2387108.1"/>
    <property type="molecule type" value="Genomic_DNA"/>
</dbReference>
<sequence length="224" mass="25497">MHRNLRLIQSRLELSEGNNFQLQNQLKDINDVLKMSGTTLDDLKNGLFNGTMKLPKQSINSKTFDSSPVFNQRTIKSKLFKPSTNKKRGMSKSKKCGKQFKNTNILSLRSDDSHRLLECESNSLSSESSLPPNDMSMKINAENEIKIRVKSPKPCDGQEMISGHKDTKLSKLDDSKKKNSNKKKSSSSISENESLVLSSIHERRDYELCIRKYTTKELYIFSGN</sequence>
<reference evidence="2" key="1">
    <citation type="submission" date="2023-07" db="EMBL/GenBank/DDBJ databases">
        <authorList>
            <consortium name="AG Swart"/>
            <person name="Singh M."/>
            <person name="Singh A."/>
            <person name="Seah K."/>
            <person name="Emmerich C."/>
        </authorList>
    </citation>
    <scope>NUCLEOTIDE SEQUENCE</scope>
    <source>
        <strain evidence="2">DP1</strain>
    </source>
</reference>
<keyword evidence="3" id="KW-1185">Reference proteome</keyword>
<comment type="caution">
    <text evidence="2">The sequence shown here is derived from an EMBL/GenBank/DDBJ whole genome shotgun (WGS) entry which is preliminary data.</text>
</comment>
<organism evidence="2 3">
    <name type="scientific">Euplotes crassus</name>
    <dbReference type="NCBI Taxonomy" id="5936"/>
    <lineage>
        <taxon>Eukaryota</taxon>
        <taxon>Sar</taxon>
        <taxon>Alveolata</taxon>
        <taxon>Ciliophora</taxon>
        <taxon>Intramacronucleata</taxon>
        <taxon>Spirotrichea</taxon>
        <taxon>Hypotrichia</taxon>
        <taxon>Euplotida</taxon>
        <taxon>Euplotidae</taxon>
        <taxon>Moneuplotes</taxon>
    </lineage>
</organism>
<feature type="compositionally biased region" description="Basic and acidic residues" evidence="1">
    <location>
        <begin position="162"/>
        <end position="177"/>
    </location>
</feature>
<name>A0AAD1Y9P9_EUPCR</name>
<protein>
    <submittedName>
        <fullName evidence="2">Uncharacterized protein</fullName>
    </submittedName>
</protein>
<evidence type="ECO:0000313" key="3">
    <source>
        <dbReference type="Proteomes" id="UP001295684"/>
    </source>
</evidence>
<gene>
    <name evidence="2" type="ORF">ECRASSUSDP1_LOCUS28736</name>
</gene>
<accession>A0AAD1Y9P9</accession>
<dbReference type="AlphaFoldDB" id="A0AAD1Y9P9"/>
<evidence type="ECO:0000256" key="1">
    <source>
        <dbReference type="SAM" id="MobiDB-lite"/>
    </source>
</evidence>
<dbReference type="Proteomes" id="UP001295684">
    <property type="component" value="Unassembled WGS sequence"/>
</dbReference>
<evidence type="ECO:0000313" key="2">
    <source>
        <dbReference type="EMBL" id="CAI2387108.1"/>
    </source>
</evidence>
<feature type="region of interest" description="Disordered" evidence="1">
    <location>
        <begin position="151"/>
        <end position="194"/>
    </location>
</feature>